<dbReference type="InParanoid" id="A0A0V0QQC5"/>
<comment type="caution">
    <text evidence="4">The sequence shown here is derived from an EMBL/GenBank/DDBJ whole genome shotgun (WGS) entry which is preliminary data.</text>
</comment>
<evidence type="ECO:0008006" key="6">
    <source>
        <dbReference type="Google" id="ProtNLM"/>
    </source>
</evidence>
<name>A0A0V0QQC5_PSEPJ</name>
<evidence type="ECO:0000313" key="5">
    <source>
        <dbReference type="Proteomes" id="UP000054937"/>
    </source>
</evidence>
<keyword evidence="5" id="KW-1185">Reference proteome</keyword>
<proteinExistence type="inferred from homology"/>
<feature type="compositionally biased region" description="Basic and acidic residues" evidence="3">
    <location>
        <begin position="194"/>
        <end position="208"/>
    </location>
</feature>
<feature type="region of interest" description="Disordered" evidence="3">
    <location>
        <begin position="126"/>
        <end position="219"/>
    </location>
</feature>
<dbReference type="InterPro" id="IPR019398">
    <property type="entry name" value="Pre-rRNA_process_TSR2"/>
</dbReference>
<dbReference type="Proteomes" id="UP000054937">
    <property type="component" value="Unassembled WGS sequence"/>
</dbReference>
<protein>
    <recommendedName>
        <fullName evidence="6">Pre-rRNA-processing protein TSR2</fullName>
    </recommendedName>
</protein>
<dbReference type="EMBL" id="LDAU01000120">
    <property type="protein sequence ID" value="KRX04234.1"/>
    <property type="molecule type" value="Genomic_DNA"/>
</dbReference>
<keyword evidence="2" id="KW-0698">rRNA processing</keyword>
<dbReference type="OMA" id="QGWANSN"/>
<gene>
    <name evidence="4" type="ORF">PPERSA_11358</name>
</gene>
<feature type="compositionally biased region" description="Basic and acidic residues" evidence="3">
    <location>
        <begin position="166"/>
        <end position="175"/>
    </location>
</feature>
<evidence type="ECO:0000256" key="1">
    <source>
        <dbReference type="ARBA" id="ARBA00006524"/>
    </source>
</evidence>
<evidence type="ECO:0000313" key="4">
    <source>
        <dbReference type="EMBL" id="KRX04234.1"/>
    </source>
</evidence>
<organism evidence="4 5">
    <name type="scientific">Pseudocohnilembus persalinus</name>
    <name type="common">Ciliate</name>
    <dbReference type="NCBI Taxonomy" id="266149"/>
    <lineage>
        <taxon>Eukaryota</taxon>
        <taxon>Sar</taxon>
        <taxon>Alveolata</taxon>
        <taxon>Ciliophora</taxon>
        <taxon>Intramacronucleata</taxon>
        <taxon>Oligohymenophorea</taxon>
        <taxon>Scuticociliatia</taxon>
        <taxon>Philasterida</taxon>
        <taxon>Pseudocohnilembidae</taxon>
        <taxon>Pseudocohnilembus</taxon>
    </lineage>
</organism>
<reference evidence="4 5" key="1">
    <citation type="journal article" date="2015" name="Sci. Rep.">
        <title>Genome of the facultative scuticociliatosis pathogen Pseudocohnilembus persalinus provides insight into its virulence through horizontal gene transfer.</title>
        <authorList>
            <person name="Xiong J."/>
            <person name="Wang G."/>
            <person name="Cheng J."/>
            <person name="Tian M."/>
            <person name="Pan X."/>
            <person name="Warren A."/>
            <person name="Jiang C."/>
            <person name="Yuan D."/>
            <person name="Miao W."/>
        </authorList>
    </citation>
    <scope>NUCLEOTIDE SEQUENCE [LARGE SCALE GENOMIC DNA]</scope>
    <source>
        <strain evidence="4">36N120E</strain>
    </source>
</reference>
<sequence>MLSTWPILRMAIDQGWANSNESSQNISSRTGQQQLIDFVEDLYKFAYEFKVEDLDVQDFLLDYMEKKFFTSFEDQSEKIIANYLIKLIDDLEKGNTKVLQEIKENCEKIKGAKIDAKGLDGNKNLQALNEDEDEENDDDGEEYEDDGEEYEDIEDEEDEEESKETEEERKKREQLESDGFTVVGGGNKKKSKAKKQETEEEKQKREFLESDGFTVVGKK</sequence>
<comment type="similarity">
    <text evidence="1">Belongs to the TSR2 family.</text>
</comment>
<evidence type="ECO:0000256" key="2">
    <source>
        <dbReference type="ARBA" id="ARBA00022552"/>
    </source>
</evidence>
<feature type="compositionally biased region" description="Acidic residues" evidence="3">
    <location>
        <begin position="129"/>
        <end position="165"/>
    </location>
</feature>
<dbReference type="AlphaFoldDB" id="A0A0V0QQC5"/>
<dbReference type="Pfam" id="PF10273">
    <property type="entry name" value="WGG"/>
    <property type="match status" value="1"/>
</dbReference>
<evidence type="ECO:0000256" key="3">
    <source>
        <dbReference type="SAM" id="MobiDB-lite"/>
    </source>
</evidence>
<dbReference type="PANTHER" id="PTHR21250">
    <property type="entry name" value="PRE-RRNA-PROCESSING PROTEIN TSR2 HOMOLOG"/>
    <property type="match status" value="1"/>
</dbReference>
<accession>A0A0V0QQC5</accession>
<dbReference type="OrthoDB" id="263560at2759"/>
<dbReference type="GO" id="GO:0006364">
    <property type="term" value="P:rRNA processing"/>
    <property type="evidence" value="ECO:0007669"/>
    <property type="project" value="UniProtKB-KW"/>
</dbReference>
<dbReference type="FunCoup" id="A0A0V0QQC5">
    <property type="interactions" value="61"/>
</dbReference>